<sequence>MRQLTLSIAELSVTLSRFTAYDRNTPETGQTEYSIVGTPLDSGPVYEPKHIWVASAMVTWEEWHALGAIFQKSDSLRRNISNYRILVEDSVQNFVEHGARTRAIATGGSEATFPGGVAYPAQFYARMFEPKSQWQRNGLYPYVASFTLRELDKVAA</sequence>
<proteinExistence type="predicted"/>
<dbReference type="RefSeq" id="WP_190825468.1">
    <property type="nucleotide sequence ID" value="NZ_CAWPPI010000013.1"/>
</dbReference>
<comment type="caution">
    <text evidence="1">The sequence shown here is derived from an EMBL/GenBank/DDBJ whole genome shotgun (WGS) entry which is preliminary data.</text>
</comment>
<keyword evidence="2" id="KW-1185">Reference proteome</keyword>
<evidence type="ECO:0000313" key="2">
    <source>
        <dbReference type="Proteomes" id="UP000629098"/>
    </source>
</evidence>
<accession>A0A8J6XPS1</accession>
<dbReference type="Proteomes" id="UP000629098">
    <property type="component" value="Unassembled WGS sequence"/>
</dbReference>
<reference evidence="1" key="1">
    <citation type="submission" date="2020-09" db="EMBL/GenBank/DDBJ databases">
        <title>Iningainema tapete sp. nov. (Scytonemataceae, Cyanobacteria) from greenhouses in central Florida (USA) produces two types of nodularin with biosynthetic potential for microcystin-LR and anabaenopeptins.</title>
        <authorList>
            <person name="Berthold D.E."/>
            <person name="Lefler F.W."/>
            <person name="Huang I.-S."/>
            <person name="Abdulla H."/>
            <person name="Zimba P.V."/>
            <person name="Laughinghouse H.D. IV."/>
        </authorList>
    </citation>
    <scope>NUCLEOTIDE SEQUENCE</scope>
    <source>
        <strain evidence="1">BLCCT55</strain>
    </source>
</reference>
<dbReference type="EMBL" id="JACXAE010000013">
    <property type="protein sequence ID" value="MBD2771178.1"/>
    <property type="molecule type" value="Genomic_DNA"/>
</dbReference>
<evidence type="ECO:0000313" key="1">
    <source>
        <dbReference type="EMBL" id="MBD2771178.1"/>
    </source>
</evidence>
<dbReference type="AlphaFoldDB" id="A0A8J6XPS1"/>
<gene>
    <name evidence="1" type="ORF">ICL16_03320</name>
</gene>
<protein>
    <submittedName>
        <fullName evidence="1">Uncharacterized protein</fullName>
    </submittedName>
</protein>
<name>A0A8J6XPS1_9CYAN</name>
<organism evidence="1 2">
    <name type="scientific">Iningainema tapete BLCC-T55</name>
    <dbReference type="NCBI Taxonomy" id="2748662"/>
    <lineage>
        <taxon>Bacteria</taxon>
        <taxon>Bacillati</taxon>
        <taxon>Cyanobacteriota</taxon>
        <taxon>Cyanophyceae</taxon>
        <taxon>Nostocales</taxon>
        <taxon>Scytonemataceae</taxon>
        <taxon>Iningainema tapete</taxon>
    </lineage>
</organism>